<feature type="transmembrane region" description="Helical" evidence="6">
    <location>
        <begin position="65"/>
        <end position="85"/>
    </location>
</feature>
<dbReference type="AlphaFoldDB" id="A0A951PCW5"/>
<evidence type="ECO:0000256" key="6">
    <source>
        <dbReference type="SAM" id="Phobius"/>
    </source>
</evidence>
<dbReference type="PANTHER" id="PTHR43723">
    <property type="entry name" value="COBALT TRANSPORT PROTEIN CBIQ"/>
    <property type="match status" value="1"/>
</dbReference>
<evidence type="ECO:0000256" key="3">
    <source>
        <dbReference type="ARBA" id="ARBA00022692"/>
    </source>
</evidence>
<dbReference type="Pfam" id="PF02361">
    <property type="entry name" value="CbiQ"/>
    <property type="match status" value="1"/>
</dbReference>
<gene>
    <name evidence="7" type="primary">cbiQ</name>
    <name evidence="7" type="ORF">KME07_17735</name>
</gene>
<dbReference type="GO" id="GO:0006824">
    <property type="term" value="P:cobalt ion transport"/>
    <property type="evidence" value="ECO:0007669"/>
    <property type="project" value="InterPro"/>
</dbReference>
<dbReference type="PANTHER" id="PTHR43723:SF1">
    <property type="entry name" value="COBALT TRANSPORT PROTEIN CBIQ"/>
    <property type="match status" value="1"/>
</dbReference>
<dbReference type="InterPro" id="IPR003339">
    <property type="entry name" value="ABC/ECF_trnsptr_transmembrane"/>
</dbReference>
<dbReference type="InterPro" id="IPR012809">
    <property type="entry name" value="ECF_CbiQ"/>
</dbReference>
<dbReference type="NCBIfam" id="TIGR02454">
    <property type="entry name" value="ECF_T_CbiQ"/>
    <property type="match status" value="1"/>
</dbReference>
<dbReference type="EMBL" id="JAHHHV010000075">
    <property type="protein sequence ID" value="MBW4467271.1"/>
    <property type="molecule type" value="Genomic_DNA"/>
</dbReference>
<feature type="transmembrane region" description="Helical" evidence="6">
    <location>
        <begin position="116"/>
        <end position="137"/>
    </location>
</feature>
<evidence type="ECO:0000256" key="1">
    <source>
        <dbReference type="ARBA" id="ARBA00004651"/>
    </source>
</evidence>
<evidence type="ECO:0000256" key="4">
    <source>
        <dbReference type="ARBA" id="ARBA00022989"/>
    </source>
</evidence>
<proteinExistence type="predicted"/>
<evidence type="ECO:0000313" key="7">
    <source>
        <dbReference type="EMBL" id="MBW4467271.1"/>
    </source>
</evidence>
<comment type="subcellular location">
    <subcellularLocation>
        <location evidence="1">Cell membrane</location>
        <topology evidence="1">Multi-pass membrane protein</topology>
    </subcellularLocation>
</comment>
<keyword evidence="3 6" id="KW-0812">Transmembrane</keyword>
<evidence type="ECO:0000256" key="2">
    <source>
        <dbReference type="ARBA" id="ARBA00022475"/>
    </source>
</evidence>
<protein>
    <submittedName>
        <fullName evidence="7">Cobalt ECF transporter T component CbiQ</fullName>
    </submittedName>
</protein>
<dbReference type="CDD" id="cd16914">
    <property type="entry name" value="EcfT"/>
    <property type="match status" value="1"/>
</dbReference>
<reference evidence="7" key="2">
    <citation type="journal article" date="2022" name="Microbiol. Resour. Announc.">
        <title>Metagenome Sequencing to Explore Phylogenomics of Terrestrial Cyanobacteria.</title>
        <authorList>
            <person name="Ward R.D."/>
            <person name="Stajich J.E."/>
            <person name="Johansen J.R."/>
            <person name="Huntemann M."/>
            <person name="Clum A."/>
            <person name="Foster B."/>
            <person name="Foster B."/>
            <person name="Roux S."/>
            <person name="Palaniappan K."/>
            <person name="Varghese N."/>
            <person name="Mukherjee S."/>
            <person name="Reddy T.B.K."/>
            <person name="Daum C."/>
            <person name="Copeland A."/>
            <person name="Chen I.A."/>
            <person name="Ivanova N.N."/>
            <person name="Kyrpides N.C."/>
            <person name="Shapiro N."/>
            <person name="Eloe-Fadrosh E.A."/>
            <person name="Pietrasiak N."/>
        </authorList>
    </citation>
    <scope>NUCLEOTIDE SEQUENCE</scope>
    <source>
        <strain evidence="7">GSE-TBD4-15B</strain>
    </source>
</reference>
<reference evidence="7" key="1">
    <citation type="submission" date="2021-05" db="EMBL/GenBank/DDBJ databases">
        <authorList>
            <person name="Pietrasiak N."/>
            <person name="Ward R."/>
            <person name="Stajich J.E."/>
            <person name="Kurbessoian T."/>
        </authorList>
    </citation>
    <scope>NUCLEOTIDE SEQUENCE</scope>
    <source>
        <strain evidence="7">GSE-TBD4-15B</strain>
    </source>
</reference>
<keyword evidence="2" id="KW-1003">Cell membrane</keyword>
<evidence type="ECO:0000256" key="5">
    <source>
        <dbReference type="ARBA" id="ARBA00023136"/>
    </source>
</evidence>
<accession>A0A951PCW5</accession>
<comment type="caution">
    <text evidence="7">The sequence shown here is derived from an EMBL/GenBank/DDBJ whole genome shotgun (WGS) entry which is preliminary data.</text>
</comment>
<feature type="transmembrane region" description="Helical" evidence="6">
    <location>
        <begin position="143"/>
        <end position="163"/>
    </location>
</feature>
<keyword evidence="5 6" id="KW-0472">Membrane</keyword>
<keyword evidence="4 6" id="KW-1133">Transmembrane helix</keyword>
<name>A0A951PCW5_9CYAN</name>
<evidence type="ECO:0000313" key="8">
    <source>
        <dbReference type="Proteomes" id="UP000707356"/>
    </source>
</evidence>
<dbReference type="GO" id="GO:0043190">
    <property type="term" value="C:ATP-binding cassette (ABC) transporter complex"/>
    <property type="evidence" value="ECO:0007669"/>
    <property type="project" value="InterPro"/>
</dbReference>
<dbReference type="Proteomes" id="UP000707356">
    <property type="component" value="Unassembled WGS sequence"/>
</dbReference>
<sequence length="260" mass="29374">MNALDTLSYTNRLRHLPPWQKLLFGAGSLLLALGSHPPVQLAIAGWLSFWTVHYAGVPAHLYRRVLLGIMAFLATSLPVLILNLADHLPADAVWGIPLANWQLYLSHRGLAQASEIFCRSLASTACLLFIAFTIPLIELSLLFARLGCPAILVELLLLAYRFIFLLTDTVQRLLLAQTARGGYRTRQLTLKSASLLIRGLLQRTVERYQQLTLGVRARGFNHQFRFWQPQLYRYSQRHMTEILAGWLGLLTGELLTRIYG</sequence>
<dbReference type="InterPro" id="IPR052770">
    <property type="entry name" value="Cobalt_transport_CbiQ"/>
</dbReference>
<organism evidence="7 8">
    <name type="scientific">Pegethrix bostrychoides GSE-TBD4-15B</name>
    <dbReference type="NCBI Taxonomy" id="2839662"/>
    <lineage>
        <taxon>Bacteria</taxon>
        <taxon>Bacillati</taxon>
        <taxon>Cyanobacteriota</taxon>
        <taxon>Cyanophyceae</taxon>
        <taxon>Oculatellales</taxon>
        <taxon>Oculatellaceae</taxon>
        <taxon>Pegethrix</taxon>
    </lineage>
</organism>